<reference evidence="14" key="2">
    <citation type="journal article" date="2020" name="Microorganisms">
        <title>Osmotic Adaptation and Compatible Solute Biosynthesis of Phototrophic Bacteria as Revealed from Genome Analyses.</title>
        <authorList>
            <person name="Imhoff J.F."/>
            <person name="Rahn T."/>
            <person name="Kunzel S."/>
            <person name="Keller A."/>
            <person name="Neulinger S.C."/>
        </authorList>
    </citation>
    <scope>NUCLEOTIDE SEQUENCE</scope>
    <source>
        <strain evidence="14">DSM 9154</strain>
    </source>
</reference>
<dbReference type="PANTHER" id="PTHR30069:SF42">
    <property type="entry name" value="FERRIC AEROBACTIN RECEPTOR"/>
    <property type="match status" value="1"/>
</dbReference>
<evidence type="ECO:0000256" key="5">
    <source>
        <dbReference type="ARBA" id="ARBA00022692"/>
    </source>
</evidence>
<keyword evidence="15" id="KW-1185">Reference proteome</keyword>
<keyword evidence="9 10" id="KW-0998">Cell outer membrane</keyword>
<gene>
    <name evidence="14" type="ORF">CKO21_17430</name>
</gene>
<keyword evidence="4" id="KW-0406">Ion transport</keyword>
<name>A0A934V1V2_9PROT</name>
<keyword evidence="3 10" id="KW-1134">Transmembrane beta strand</keyword>
<evidence type="ECO:0000259" key="13">
    <source>
        <dbReference type="SMART" id="SM00965"/>
    </source>
</evidence>
<evidence type="ECO:0000256" key="12">
    <source>
        <dbReference type="SAM" id="MobiDB-lite"/>
    </source>
</evidence>
<dbReference type="Gene3D" id="2.170.130.10">
    <property type="entry name" value="TonB-dependent receptor, plug domain"/>
    <property type="match status" value="1"/>
</dbReference>
<organism evidence="14 15">
    <name type="scientific">Rhodovibrio salinarum</name>
    <dbReference type="NCBI Taxonomy" id="1087"/>
    <lineage>
        <taxon>Bacteria</taxon>
        <taxon>Pseudomonadati</taxon>
        <taxon>Pseudomonadota</taxon>
        <taxon>Alphaproteobacteria</taxon>
        <taxon>Rhodospirillales</taxon>
        <taxon>Rhodovibrionaceae</taxon>
        <taxon>Rhodovibrio</taxon>
    </lineage>
</organism>
<dbReference type="InterPro" id="IPR012910">
    <property type="entry name" value="Plug_dom"/>
</dbReference>
<dbReference type="InterPro" id="IPR036942">
    <property type="entry name" value="Beta-barrel_TonB_sf"/>
</dbReference>
<comment type="caution">
    <text evidence="14">The sequence shown here is derived from an EMBL/GenBank/DDBJ whole genome shotgun (WGS) entry which is preliminary data.</text>
</comment>
<dbReference type="CDD" id="cd01347">
    <property type="entry name" value="ligand_gated_channel"/>
    <property type="match status" value="1"/>
</dbReference>
<comment type="subcellular location">
    <subcellularLocation>
        <location evidence="1 10">Cell outer membrane</location>
        <topology evidence="1 10">Multi-pass membrane protein</topology>
    </subcellularLocation>
</comment>
<dbReference type="RefSeq" id="WP_051432312.1">
    <property type="nucleotide sequence ID" value="NZ_NRRE01000033.1"/>
</dbReference>
<evidence type="ECO:0000256" key="4">
    <source>
        <dbReference type="ARBA" id="ARBA00022496"/>
    </source>
</evidence>
<evidence type="ECO:0000256" key="9">
    <source>
        <dbReference type="ARBA" id="ARBA00023237"/>
    </source>
</evidence>
<keyword evidence="5 10" id="KW-0812">Transmembrane</keyword>
<dbReference type="Pfam" id="PF07660">
    <property type="entry name" value="STN"/>
    <property type="match status" value="1"/>
</dbReference>
<dbReference type="InterPro" id="IPR039426">
    <property type="entry name" value="TonB-dep_rcpt-like"/>
</dbReference>
<feature type="region of interest" description="Disordered" evidence="12">
    <location>
        <begin position="1"/>
        <end position="21"/>
    </location>
</feature>
<dbReference type="GO" id="GO:0009279">
    <property type="term" value="C:cell outer membrane"/>
    <property type="evidence" value="ECO:0007669"/>
    <property type="project" value="UniProtKB-SubCell"/>
</dbReference>
<dbReference type="InterPro" id="IPR037066">
    <property type="entry name" value="Plug_dom_sf"/>
</dbReference>
<dbReference type="PROSITE" id="PS52016">
    <property type="entry name" value="TONB_DEPENDENT_REC_3"/>
    <property type="match status" value="1"/>
</dbReference>
<dbReference type="PANTHER" id="PTHR30069">
    <property type="entry name" value="TONB-DEPENDENT OUTER MEMBRANE RECEPTOR"/>
    <property type="match status" value="1"/>
</dbReference>
<evidence type="ECO:0000256" key="2">
    <source>
        <dbReference type="ARBA" id="ARBA00022448"/>
    </source>
</evidence>
<evidence type="ECO:0000256" key="10">
    <source>
        <dbReference type="PROSITE-ProRule" id="PRU01360"/>
    </source>
</evidence>
<evidence type="ECO:0000256" key="3">
    <source>
        <dbReference type="ARBA" id="ARBA00022452"/>
    </source>
</evidence>
<evidence type="ECO:0000256" key="1">
    <source>
        <dbReference type="ARBA" id="ARBA00004571"/>
    </source>
</evidence>
<keyword evidence="2 10" id="KW-0813">Transport</keyword>
<evidence type="ECO:0000256" key="7">
    <source>
        <dbReference type="ARBA" id="ARBA00023077"/>
    </source>
</evidence>
<evidence type="ECO:0000256" key="11">
    <source>
        <dbReference type="RuleBase" id="RU003357"/>
    </source>
</evidence>
<protein>
    <recommendedName>
        <fullName evidence="13">Secretin/TonB short N-terminal domain-containing protein</fullName>
    </recommendedName>
</protein>
<dbReference type="Gene3D" id="2.40.170.20">
    <property type="entry name" value="TonB-dependent receptor, beta-barrel domain"/>
    <property type="match status" value="1"/>
</dbReference>
<dbReference type="EMBL" id="NRRE01000033">
    <property type="protein sequence ID" value="MBK1699028.1"/>
    <property type="molecule type" value="Genomic_DNA"/>
</dbReference>
<feature type="domain" description="Secretin/TonB short N-terminal" evidence="13">
    <location>
        <begin position="83"/>
        <end position="134"/>
    </location>
</feature>
<dbReference type="GO" id="GO:0044718">
    <property type="term" value="P:siderophore transmembrane transport"/>
    <property type="evidence" value="ECO:0007669"/>
    <property type="project" value="TreeGrafter"/>
</dbReference>
<proteinExistence type="inferred from homology"/>
<dbReference type="InterPro" id="IPR011662">
    <property type="entry name" value="Secretin/TonB_short_N"/>
</dbReference>
<keyword evidence="7 11" id="KW-0798">TonB box</keyword>
<evidence type="ECO:0000256" key="6">
    <source>
        <dbReference type="ARBA" id="ARBA00023004"/>
    </source>
</evidence>
<accession>A0A934V1V2</accession>
<dbReference type="Proteomes" id="UP000778970">
    <property type="component" value="Unassembled WGS sequence"/>
</dbReference>
<dbReference type="Pfam" id="PF00593">
    <property type="entry name" value="TonB_dep_Rec_b-barrel"/>
    <property type="match status" value="1"/>
</dbReference>
<keyword evidence="4" id="KW-0410">Iron transport</keyword>
<evidence type="ECO:0000313" key="14">
    <source>
        <dbReference type="EMBL" id="MBK1699028.1"/>
    </source>
</evidence>
<dbReference type="GO" id="GO:0015344">
    <property type="term" value="F:siderophore uptake transmembrane transporter activity"/>
    <property type="evidence" value="ECO:0007669"/>
    <property type="project" value="TreeGrafter"/>
</dbReference>
<dbReference type="InterPro" id="IPR000531">
    <property type="entry name" value="Beta-barrel_TonB"/>
</dbReference>
<keyword evidence="8 10" id="KW-0472">Membrane</keyword>
<evidence type="ECO:0000256" key="8">
    <source>
        <dbReference type="ARBA" id="ARBA00023136"/>
    </source>
</evidence>
<sequence>MTEWGAAHSEGAAAVSREDNPAPRQRLAAALAVTALISTLAVPAWAQESGQEPSQQVQQTYAFDIGPQSLASALNAFSDVTGWQVGYRSEVADGATTDGVSGQYTAASALRQLLAGSGLSYSKTGAQTVTLERIAPAEASIGGEELGPVVVSATRTDTPASKLTRSVTVVDQEEISKQKRTGRNLGDILSKTVPGFSQSTEALTNYGQTIRGRKFLTMIDGVPQTMSLRDSGRALNTIDADAIERVEVVRGGTAAYGFGATGGLVNVITRRPEDGAINGHSEGGFKLSTTHPDESLEWHTNHRVSGRTGKIDYLFSGTFVQRNSRFDADGDRIPAYGFGAQGGLADTDEYDMLGKLGYEFDGGDQRLEVTVNHYDIEQDTNWAGIGTGVPSEDIKTPAVRGDQGGENMFTESTVGSLSYRNRDVFGSEVKSKVYYSDLATQLAKWPGYPQDSYSSEKLGGRLTVDTPVDFDALPFNLVWGTDYLHDKTVSNRVDGSVITPDQEQNAYAGFVQAEVPVGEIAMLRGGVRHEYITLDVGDVTNYYGVDVDGGELTFNETLFNASAVVFVTDRVELFGGYSQGFSLADMGAAIAYTSQTDAENLESEAQKVDNYEIGLRGNYGRWDGSITGFYSQSDKGTTYSYTDLSIAKEPERIYGLELSGNLQVTQQVRVGSTFTWMEGEVDIDGDDDYEEDLPSTRVPPIKLTSYVEYDPTDWASLRLQGLYSGHRNPDSSQYGGGDVDSYVLFDLFASFDTGYGTLELGIQNLLNEDYFPVLHQAAANPDYFNAGQGRTASITYSVKW</sequence>
<dbReference type="AlphaFoldDB" id="A0A934V1V2"/>
<reference evidence="14" key="1">
    <citation type="submission" date="2017-08" db="EMBL/GenBank/DDBJ databases">
        <authorList>
            <person name="Imhoff J.F."/>
            <person name="Rahn T."/>
            <person name="Kuenzel S."/>
            <person name="Neulinger S.C."/>
        </authorList>
    </citation>
    <scope>NUCLEOTIDE SEQUENCE</scope>
    <source>
        <strain evidence="14">DSM 9154</strain>
    </source>
</reference>
<dbReference type="SMART" id="SM00965">
    <property type="entry name" value="STN"/>
    <property type="match status" value="1"/>
</dbReference>
<dbReference type="Pfam" id="PF07715">
    <property type="entry name" value="Plug"/>
    <property type="match status" value="1"/>
</dbReference>
<dbReference type="Gene3D" id="3.55.50.30">
    <property type="match status" value="1"/>
</dbReference>
<evidence type="ECO:0000313" key="15">
    <source>
        <dbReference type="Proteomes" id="UP000778970"/>
    </source>
</evidence>
<dbReference type="SUPFAM" id="SSF56935">
    <property type="entry name" value="Porins"/>
    <property type="match status" value="1"/>
</dbReference>
<comment type="similarity">
    <text evidence="10 11">Belongs to the TonB-dependent receptor family.</text>
</comment>
<keyword evidence="6" id="KW-0408">Iron</keyword>